<reference evidence="2" key="1">
    <citation type="submission" date="2020-06" db="EMBL/GenBank/DDBJ databases">
        <title>WGS assembly of Ceratodon purpureus strain R40.</title>
        <authorList>
            <person name="Carey S.B."/>
            <person name="Jenkins J."/>
            <person name="Shu S."/>
            <person name="Lovell J.T."/>
            <person name="Sreedasyam A."/>
            <person name="Maumus F."/>
            <person name="Tiley G.P."/>
            <person name="Fernandez-Pozo N."/>
            <person name="Barry K."/>
            <person name="Chen C."/>
            <person name="Wang M."/>
            <person name="Lipzen A."/>
            <person name="Daum C."/>
            <person name="Saski C.A."/>
            <person name="Payton A.C."/>
            <person name="Mcbreen J.C."/>
            <person name="Conrad R.E."/>
            <person name="Kollar L.M."/>
            <person name="Olsson S."/>
            <person name="Huttunen S."/>
            <person name="Landis J.B."/>
            <person name="Wickett N.J."/>
            <person name="Johnson M.G."/>
            <person name="Rensing S.A."/>
            <person name="Grimwood J."/>
            <person name="Schmutz J."/>
            <person name="Mcdaniel S.F."/>
        </authorList>
    </citation>
    <scope>NUCLEOTIDE SEQUENCE</scope>
    <source>
        <strain evidence="2">R40</strain>
    </source>
</reference>
<evidence type="ECO:0000313" key="3">
    <source>
        <dbReference type="Proteomes" id="UP000822688"/>
    </source>
</evidence>
<proteinExistence type="predicted"/>
<keyword evidence="3" id="KW-1185">Reference proteome</keyword>
<keyword evidence="1" id="KW-1133">Transmembrane helix</keyword>
<feature type="transmembrane region" description="Helical" evidence="1">
    <location>
        <begin position="66"/>
        <end position="85"/>
    </location>
</feature>
<dbReference type="InterPro" id="IPR008390">
    <property type="entry name" value="AWPM-19"/>
</dbReference>
<dbReference type="Pfam" id="PF05512">
    <property type="entry name" value="AWPM-19"/>
    <property type="match status" value="1"/>
</dbReference>
<dbReference type="PANTHER" id="PTHR33294:SF5">
    <property type="entry name" value="AWPM-19-LIKE FAMILY PROTEIN"/>
    <property type="match status" value="1"/>
</dbReference>
<dbReference type="PANTHER" id="PTHR33294">
    <property type="entry name" value="AWPM-19-LIKE FAMILY PROTEIN"/>
    <property type="match status" value="1"/>
</dbReference>
<feature type="transmembrane region" description="Helical" evidence="1">
    <location>
        <begin position="105"/>
        <end position="125"/>
    </location>
</feature>
<keyword evidence="1" id="KW-0812">Transmembrane</keyword>
<gene>
    <name evidence="2" type="ORF">KC19_3G136100</name>
</gene>
<name>A0A8T0ILV8_CERPU</name>
<feature type="transmembrane region" description="Helical" evidence="1">
    <location>
        <begin position="177"/>
        <end position="198"/>
    </location>
</feature>
<comment type="caution">
    <text evidence="2">The sequence shown here is derived from an EMBL/GenBank/DDBJ whole genome shotgun (WGS) entry which is preliminary data.</text>
</comment>
<protein>
    <submittedName>
        <fullName evidence="2">Uncharacterized protein</fullName>
    </submittedName>
</protein>
<dbReference type="AlphaFoldDB" id="A0A8T0ILV8"/>
<keyword evidence="1" id="KW-0472">Membrane</keyword>
<dbReference type="Proteomes" id="UP000822688">
    <property type="component" value="Chromosome 3"/>
</dbReference>
<evidence type="ECO:0000256" key="1">
    <source>
        <dbReference type="SAM" id="Phobius"/>
    </source>
</evidence>
<evidence type="ECO:0000313" key="2">
    <source>
        <dbReference type="EMBL" id="KAG0583443.1"/>
    </source>
</evidence>
<dbReference type="EMBL" id="CM026423">
    <property type="protein sequence ID" value="KAG0583443.1"/>
    <property type="molecule type" value="Genomic_DNA"/>
</dbReference>
<sequence>MALRCGICDPLQWDIGGLIEIGFALRRSCFLWRICECASIAKPRGDCTGKIVAMAFGIGRGISTPLLALNFSMYVITASIAGWALNKNIDSSAGAGGYVGNAATFYFLPMVLIASVVGLASTLAGIHHLRVWRTESLAAAASAALIAWTLTLLAFGVACKEIHIGGSRSRKLKVVEAFIIVLALFELLYLLSLHAGVLGSDFGPSYRNTSSSGGANMGLAQGEKHHHGTPAAAAV</sequence>
<organism evidence="2 3">
    <name type="scientific">Ceratodon purpureus</name>
    <name type="common">Fire moss</name>
    <name type="synonym">Dicranum purpureum</name>
    <dbReference type="NCBI Taxonomy" id="3225"/>
    <lineage>
        <taxon>Eukaryota</taxon>
        <taxon>Viridiplantae</taxon>
        <taxon>Streptophyta</taxon>
        <taxon>Embryophyta</taxon>
        <taxon>Bryophyta</taxon>
        <taxon>Bryophytina</taxon>
        <taxon>Bryopsida</taxon>
        <taxon>Dicranidae</taxon>
        <taxon>Pseudoditrichales</taxon>
        <taxon>Ditrichaceae</taxon>
        <taxon>Ceratodon</taxon>
    </lineage>
</organism>
<accession>A0A8T0ILV8</accession>
<feature type="transmembrane region" description="Helical" evidence="1">
    <location>
        <begin position="137"/>
        <end position="157"/>
    </location>
</feature>